<dbReference type="Gene3D" id="2.60.120.10">
    <property type="entry name" value="Jelly Rolls"/>
    <property type="match status" value="1"/>
</dbReference>
<feature type="binding site" evidence="8">
    <location>
        <position position="336"/>
    </location>
    <ligand>
        <name>homogentisate</name>
        <dbReference type="ChEBI" id="CHEBI:16169"/>
    </ligand>
</feature>
<accession>A0A4R5CIZ1</accession>
<dbReference type="PANTHER" id="PTHR11056">
    <property type="entry name" value="HOMOGENTISATE 1,2-DIOXYGENASE"/>
    <property type="match status" value="1"/>
</dbReference>
<proteinExistence type="inferred from homology"/>
<reference evidence="11 12" key="1">
    <citation type="submission" date="2019-03" db="EMBL/GenBank/DDBJ databases">
        <title>Flavobacterium AR-3-4 sp. nov. isolated from arctic soil.</title>
        <authorList>
            <person name="Chaudhary D.K."/>
        </authorList>
    </citation>
    <scope>NUCLEOTIDE SEQUENCE [LARGE SCALE GENOMIC DNA]</scope>
    <source>
        <strain evidence="11 12">AR-3-4</strain>
    </source>
</reference>
<dbReference type="InterPro" id="IPR005708">
    <property type="entry name" value="Homogentis_dOase"/>
</dbReference>
<dbReference type="AlphaFoldDB" id="A0A4R5CIZ1"/>
<evidence type="ECO:0000256" key="4">
    <source>
        <dbReference type="ARBA" id="ARBA00022964"/>
    </source>
</evidence>
<dbReference type="PANTHER" id="PTHR11056:SF0">
    <property type="entry name" value="HOMOGENTISATE 1,2-DIOXYGENASE"/>
    <property type="match status" value="1"/>
</dbReference>
<dbReference type="Pfam" id="PF20510">
    <property type="entry name" value="HgmA_N"/>
    <property type="match status" value="1"/>
</dbReference>
<feature type="domain" description="Homogentisate 1,2-dioxygenase C-terminal" evidence="9">
    <location>
        <begin position="276"/>
        <end position="384"/>
    </location>
</feature>
<feature type="binding site" evidence="8">
    <location>
        <position position="300"/>
    </location>
    <ligand>
        <name>Fe cation</name>
        <dbReference type="ChEBI" id="CHEBI:24875"/>
    </ligand>
</feature>
<feature type="active site" description="Proton acceptor" evidence="7">
    <location>
        <position position="263"/>
    </location>
</feature>
<evidence type="ECO:0000256" key="5">
    <source>
        <dbReference type="ARBA" id="ARBA00023002"/>
    </source>
</evidence>
<dbReference type="OrthoDB" id="9768662at2"/>
<comment type="caution">
    <text evidence="11">The sequence shown here is derived from an EMBL/GenBank/DDBJ whole genome shotgun (WGS) entry which is preliminary data.</text>
</comment>
<dbReference type="SUPFAM" id="SSF51182">
    <property type="entry name" value="RmlC-like cupins"/>
    <property type="match status" value="1"/>
</dbReference>
<dbReference type="Pfam" id="PF04209">
    <property type="entry name" value="HgmA_C"/>
    <property type="match status" value="1"/>
</dbReference>
<dbReference type="GO" id="GO:0046872">
    <property type="term" value="F:metal ion binding"/>
    <property type="evidence" value="ECO:0007669"/>
    <property type="project" value="UniProtKB-KW"/>
</dbReference>
<gene>
    <name evidence="11" type="ORF">E0F76_08325</name>
</gene>
<dbReference type="GO" id="GO:0006559">
    <property type="term" value="P:L-phenylalanine catabolic process"/>
    <property type="evidence" value="ECO:0007669"/>
    <property type="project" value="InterPro"/>
</dbReference>
<organism evidence="11 12">
    <name type="scientific">Flavobacterium cellulosilyticum</name>
    <dbReference type="NCBI Taxonomy" id="2541731"/>
    <lineage>
        <taxon>Bacteria</taxon>
        <taxon>Pseudomonadati</taxon>
        <taxon>Bacteroidota</taxon>
        <taxon>Flavobacteriia</taxon>
        <taxon>Flavobacteriales</taxon>
        <taxon>Flavobacteriaceae</taxon>
        <taxon>Flavobacterium</taxon>
    </lineage>
</organism>
<dbReference type="InterPro" id="IPR014710">
    <property type="entry name" value="RmlC-like_jellyroll"/>
</dbReference>
<dbReference type="EMBL" id="SMFK01000004">
    <property type="protein sequence ID" value="TDD97314.1"/>
    <property type="molecule type" value="Genomic_DNA"/>
</dbReference>
<evidence type="ECO:0000256" key="1">
    <source>
        <dbReference type="ARBA" id="ARBA00001962"/>
    </source>
</evidence>
<evidence type="ECO:0000313" key="11">
    <source>
        <dbReference type="EMBL" id="TDD97314.1"/>
    </source>
</evidence>
<protein>
    <submittedName>
        <fullName evidence="11">Homogentisate 1,2-dioxygenase</fullName>
    </submittedName>
</protein>
<dbReference type="RefSeq" id="WP_132004133.1">
    <property type="nucleotide sequence ID" value="NZ_SMFK01000004.1"/>
</dbReference>
<sequence>MPFYQKLGNIPDKKHTVYKSEKGEFYYEELFGTIGFEGMSSLLYHTQRPTQVKDILKSYDVSPKIAVDKNMKSLNLNGFNITPTADYLESRKIVLANSDCYIVLAAPKKSLRDYFYKNTDSDEVIFVHVGSGKLRTHLGNIDFKYGDYIVIPRGIIYQIDFDTEDNRLFIVESKSPVYTPKRYRNWFGQLLEHAPYCERDMHPPTELETHNEKGDFIIKVKKQDTIHEYLYAAHPFSVVGWDGYNFPYKFSIHDFEPITGRIHQPPPVHQTFETKAFVICSFVPRLYDYHPNAIPAPYHHSNIDSDEVLYYVAGDFMSRNHVDKGQITLHPAGIPHGPHPGAMEKSIGKKETQELAVMIDTFKPLMVTEEAMKICDKTYYQSWLDTNK</sequence>
<keyword evidence="4 11" id="KW-0223">Dioxygenase</keyword>
<evidence type="ECO:0000256" key="8">
    <source>
        <dbReference type="PIRSR" id="PIRSR605708-2"/>
    </source>
</evidence>
<keyword evidence="6 8" id="KW-0408">Iron</keyword>
<dbReference type="InterPro" id="IPR046451">
    <property type="entry name" value="HgmA_C"/>
</dbReference>
<feature type="domain" description="Homogentisate 1,2-dioxygenase N-terminal" evidence="10">
    <location>
        <begin position="103"/>
        <end position="251"/>
    </location>
</feature>
<keyword evidence="12" id="KW-1185">Reference proteome</keyword>
<comment type="similarity">
    <text evidence="2">Belongs to the homogentisate dioxygenase family.</text>
</comment>
<dbReference type="InterPro" id="IPR046452">
    <property type="entry name" value="HgmA_N"/>
</dbReference>
<evidence type="ECO:0000256" key="7">
    <source>
        <dbReference type="PIRSR" id="PIRSR605708-1"/>
    </source>
</evidence>
<evidence type="ECO:0000256" key="6">
    <source>
        <dbReference type="ARBA" id="ARBA00023004"/>
    </source>
</evidence>
<name>A0A4R5CIZ1_9FLAO</name>
<evidence type="ECO:0000259" key="10">
    <source>
        <dbReference type="Pfam" id="PF20510"/>
    </source>
</evidence>
<feature type="binding site" evidence="8">
    <location>
        <position position="336"/>
    </location>
    <ligand>
        <name>Fe cation</name>
        <dbReference type="ChEBI" id="CHEBI:24875"/>
    </ligand>
</feature>
<dbReference type="InterPro" id="IPR011051">
    <property type="entry name" value="RmlC_Cupin_sf"/>
</dbReference>
<dbReference type="GO" id="GO:0006570">
    <property type="term" value="P:tyrosine metabolic process"/>
    <property type="evidence" value="ECO:0007669"/>
    <property type="project" value="InterPro"/>
</dbReference>
<feature type="binding site" evidence="8">
    <location>
        <position position="306"/>
    </location>
    <ligand>
        <name>Fe cation</name>
        <dbReference type="ChEBI" id="CHEBI:24875"/>
    </ligand>
</feature>
<dbReference type="GO" id="GO:0004411">
    <property type="term" value="F:homogentisate 1,2-dioxygenase activity"/>
    <property type="evidence" value="ECO:0007669"/>
    <property type="project" value="InterPro"/>
</dbReference>
<evidence type="ECO:0000256" key="3">
    <source>
        <dbReference type="ARBA" id="ARBA00022723"/>
    </source>
</evidence>
<keyword evidence="5" id="KW-0560">Oxidoreductase</keyword>
<dbReference type="GO" id="GO:0005737">
    <property type="term" value="C:cytoplasm"/>
    <property type="evidence" value="ECO:0007669"/>
    <property type="project" value="TreeGrafter"/>
</dbReference>
<dbReference type="Proteomes" id="UP000295479">
    <property type="component" value="Unassembled WGS sequence"/>
</dbReference>
<evidence type="ECO:0000313" key="12">
    <source>
        <dbReference type="Proteomes" id="UP000295479"/>
    </source>
</evidence>
<comment type="cofactor">
    <cofactor evidence="1 8">
        <name>Fe cation</name>
        <dbReference type="ChEBI" id="CHEBI:24875"/>
    </cofactor>
</comment>
<evidence type="ECO:0000259" key="9">
    <source>
        <dbReference type="Pfam" id="PF04209"/>
    </source>
</evidence>
<keyword evidence="3 8" id="KW-0479">Metal-binding</keyword>
<evidence type="ECO:0000256" key="2">
    <source>
        <dbReference type="ARBA" id="ARBA00007757"/>
    </source>
</evidence>